<dbReference type="InParanoid" id="E4UZH3"/>
<organism evidence="2">
    <name type="scientific">Arthroderma gypseum (strain ATCC MYA-4604 / CBS 118893)</name>
    <name type="common">Microsporum gypseum</name>
    <dbReference type="NCBI Taxonomy" id="535722"/>
    <lineage>
        <taxon>Eukaryota</taxon>
        <taxon>Fungi</taxon>
        <taxon>Dikarya</taxon>
        <taxon>Ascomycota</taxon>
        <taxon>Pezizomycotina</taxon>
        <taxon>Eurotiomycetes</taxon>
        <taxon>Eurotiomycetidae</taxon>
        <taxon>Onygenales</taxon>
        <taxon>Arthrodermataceae</taxon>
        <taxon>Nannizzia</taxon>
    </lineage>
</organism>
<dbReference type="GeneID" id="10027217"/>
<protein>
    <submittedName>
        <fullName evidence="1">Uncharacterized protein</fullName>
    </submittedName>
</protein>
<dbReference type="Proteomes" id="UP000002669">
    <property type="component" value="Unassembled WGS sequence"/>
</dbReference>
<dbReference type="AlphaFoldDB" id="E4UZH3"/>
<sequence>MSKGPPRCMTQTEKCTRCRFFLGSRKTADGGFVPLGDLPRKGDGARIAKLVVLSSSCSNGLSPQESPWCRSSLQVWVFASSPLAMRYARSIGLALGNSQKK</sequence>
<evidence type="ECO:0000313" key="1">
    <source>
        <dbReference type="EMBL" id="EFR03503.1"/>
    </source>
</evidence>
<dbReference type="EMBL" id="DS989826">
    <property type="protein sequence ID" value="EFR03503.1"/>
    <property type="molecule type" value="Genomic_DNA"/>
</dbReference>
<dbReference type="HOGENOM" id="CLU_2291023_0_0_1"/>
<dbReference type="RefSeq" id="XP_003171957.1">
    <property type="nucleotide sequence ID" value="XM_003171909.1"/>
</dbReference>
<accession>E4UZH3</accession>
<proteinExistence type="predicted"/>
<dbReference type="VEuPathDB" id="FungiDB:MGYG_06501"/>
<keyword evidence="2" id="KW-1185">Reference proteome</keyword>
<name>E4UZH3_ARTGP</name>
<gene>
    <name evidence="1" type="ORF">MGYG_06501</name>
</gene>
<evidence type="ECO:0000313" key="2">
    <source>
        <dbReference type="Proteomes" id="UP000002669"/>
    </source>
</evidence>
<reference evidence="2" key="1">
    <citation type="journal article" date="2012" name="MBio">
        <title>Comparative genome analysis of Trichophyton rubrum and related dermatophytes reveals candidate genes involved in infection.</title>
        <authorList>
            <person name="Martinez D.A."/>
            <person name="Oliver B.G."/>
            <person name="Graeser Y."/>
            <person name="Goldberg J.M."/>
            <person name="Li W."/>
            <person name="Martinez-Rossi N.M."/>
            <person name="Monod M."/>
            <person name="Shelest E."/>
            <person name="Barton R.C."/>
            <person name="Birch E."/>
            <person name="Brakhage A.A."/>
            <person name="Chen Z."/>
            <person name="Gurr S.J."/>
            <person name="Heiman D."/>
            <person name="Heitman J."/>
            <person name="Kosti I."/>
            <person name="Rossi A."/>
            <person name="Saif S."/>
            <person name="Samalova M."/>
            <person name="Saunders C.W."/>
            <person name="Shea T."/>
            <person name="Summerbell R.C."/>
            <person name="Xu J."/>
            <person name="Young S."/>
            <person name="Zeng Q."/>
            <person name="Birren B.W."/>
            <person name="Cuomo C.A."/>
            <person name="White T.C."/>
        </authorList>
    </citation>
    <scope>NUCLEOTIDE SEQUENCE [LARGE SCALE GENOMIC DNA]</scope>
    <source>
        <strain evidence="2">ATCC MYA-4604 / CBS 118893</strain>
    </source>
</reference>